<keyword evidence="2" id="KW-1185">Reference proteome</keyword>
<sequence length="136" mass="15052">MDGHRQGTFQSQQRFGQQMEECNSTQLKSCLGSSNMDCKNPSLEFTLGAICNLAPAKQSSPVKKLNSMASLVSITTEKTVCQNQFWFGRSQALNLCNPLAQDPFIEDWKELDLHDLQLLEPKTGDFGIQALAVLGL</sequence>
<reference evidence="1 2" key="1">
    <citation type="journal article" date="2024" name="Plant Biotechnol. J.">
        <title>Genome and CRISPR/Cas9 system of a widespread forest tree (Populus alba) in the world.</title>
        <authorList>
            <person name="Liu Y.J."/>
            <person name="Jiang P.F."/>
            <person name="Han X.M."/>
            <person name="Li X.Y."/>
            <person name="Wang H.M."/>
            <person name="Wang Y.J."/>
            <person name="Wang X.X."/>
            <person name="Zeng Q.Y."/>
        </authorList>
    </citation>
    <scope>NUCLEOTIDE SEQUENCE [LARGE SCALE GENOMIC DNA]</scope>
    <source>
        <strain evidence="2">cv. PAL-ZL1</strain>
    </source>
</reference>
<organism evidence="1 2">
    <name type="scientific">Populus alba</name>
    <name type="common">White poplar</name>
    <dbReference type="NCBI Taxonomy" id="43335"/>
    <lineage>
        <taxon>Eukaryota</taxon>
        <taxon>Viridiplantae</taxon>
        <taxon>Streptophyta</taxon>
        <taxon>Embryophyta</taxon>
        <taxon>Tracheophyta</taxon>
        <taxon>Spermatophyta</taxon>
        <taxon>Magnoliopsida</taxon>
        <taxon>eudicotyledons</taxon>
        <taxon>Gunneridae</taxon>
        <taxon>Pentapetalae</taxon>
        <taxon>rosids</taxon>
        <taxon>fabids</taxon>
        <taxon>Malpighiales</taxon>
        <taxon>Salicaceae</taxon>
        <taxon>Saliceae</taxon>
        <taxon>Populus</taxon>
    </lineage>
</organism>
<dbReference type="EMBL" id="RCHU02000017">
    <property type="protein sequence ID" value="KAL3568494.1"/>
    <property type="molecule type" value="Genomic_DNA"/>
</dbReference>
<comment type="caution">
    <text evidence="1">The sequence shown here is derived from an EMBL/GenBank/DDBJ whole genome shotgun (WGS) entry which is preliminary data.</text>
</comment>
<evidence type="ECO:0000313" key="2">
    <source>
        <dbReference type="Proteomes" id="UP000309997"/>
    </source>
</evidence>
<gene>
    <name evidence="1" type="ORF">D5086_031145</name>
</gene>
<accession>A0ACC4AQG7</accession>
<proteinExistence type="predicted"/>
<evidence type="ECO:0000313" key="1">
    <source>
        <dbReference type="EMBL" id="KAL3568494.1"/>
    </source>
</evidence>
<name>A0ACC4AQG7_POPAL</name>
<dbReference type="Proteomes" id="UP000309997">
    <property type="component" value="Unassembled WGS sequence"/>
</dbReference>
<protein>
    <submittedName>
        <fullName evidence="1">Uncharacterized protein</fullName>
    </submittedName>
</protein>